<dbReference type="EMBL" id="SDMP01000017">
    <property type="protein sequence ID" value="RYQ99351.1"/>
    <property type="molecule type" value="Genomic_DNA"/>
</dbReference>
<reference evidence="1 2" key="1">
    <citation type="submission" date="2019-01" db="EMBL/GenBank/DDBJ databases">
        <title>Sequencing of cultivated peanut Arachis hypogaea provides insights into genome evolution and oil improvement.</title>
        <authorList>
            <person name="Chen X."/>
        </authorList>
    </citation>
    <scope>NUCLEOTIDE SEQUENCE [LARGE SCALE GENOMIC DNA]</scope>
    <source>
        <strain evidence="2">cv. Fuhuasheng</strain>
        <tissue evidence="1">Leaves</tissue>
    </source>
</reference>
<dbReference type="AlphaFoldDB" id="A0A444YBM5"/>
<accession>A0A444YBM5</accession>
<dbReference type="Proteomes" id="UP000289738">
    <property type="component" value="Chromosome B07"/>
</dbReference>
<evidence type="ECO:0000313" key="2">
    <source>
        <dbReference type="Proteomes" id="UP000289738"/>
    </source>
</evidence>
<protein>
    <recommendedName>
        <fullName evidence="3">Transposase MuDR plant domain-containing protein</fullName>
    </recommendedName>
</protein>
<organism evidence="1 2">
    <name type="scientific">Arachis hypogaea</name>
    <name type="common">Peanut</name>
    <dbReference type="NCBI Taxonomy" id="3818"/>
    <lineage>
        <taxon>Eukaryota</taxon>
        <taxon>Viridiplantae</taxon>
        <taxon>Streptophyta</taxon>
        <taxon>Embryophyta</taxon>
        <taxon>Tracheophyta</taxon>
        <taxon>Spermatophyta</taxon>
        <taxon>Magnoliopsida</taxon>
        <taxon>eudicotyledons</taxon>
        <taxon>Gunneridae</taxon>
        <taxon>Pentapetalae</taxon>
        <taxon>rosids</taxon>
        <taxon>fabids</taxon>
        <taxon>Fabales</taxon>
        <taxon>Fabaceae</taxon>
        <taxon>Papilionoideae</taxon>
        <taxon>50 kb inversion clade</taxon>
        <taxon>dalbergioids sensu lato</taxon>
        <taxon>Dalbergieae</taxon>
        <taxon>Pterocarpus clade</taxon>
        <taxon>Arachis</taxon>
    </lineage>
</organism>
<keyword evidence="2" id="KW-1185">Reference proteome</keyword>
<evidence type="ECO:0008006" key="3">
    <source>
        <dbReference type="Google" id="ProtNLM"/>
    </source>
</evidence>
<gene>
    <name evidence="1" type="ORF">Ahy_B07g087282</name>
</gene>
<name>A0A444YBM5_ARAHY</name>
<sequence>MQLDDIFNTSQGEDYNTDGRLEFWVGHRFRNRDAVLMVNAKHRVLELDRLKYYCHCKKFTSGCPWSLYVALHQNLNYRMVCRFGGPHTCLTPTMSQNYAQLDISLICKVILLIIKTDPFVSIPVLQSVVHQSYHFKPLYRKNHTTKYPACYNLCKNVSQFPSILDEKMWPIWYGAQLKPNPSMRRKATERLASTWL</sequence>
<evidence type="ECO:0000313" key="1">
    <source>
        <dbReference type="EMBL" id="RYQ99351.1"/>
    </source>
</evidence>
<comment type="caution">
    <text evidence="1">The sequence shown here is derived from an EMBL/GenBank/DDBJ whole genome shotgun (WGS) entry which is preliminary data.</text>
</comment>
<proteinExistence type="predicted"/>